<organism evidence="5 6">
    <name type="scientific">Caerostris darwini</name>
    <dbReference type="NCBI Taxonomy" id="1538125"/>
    <lineage>
        <taxon>Eukaryota</taxon>
        <taxon>Metazoa</taxon>
        <taxon>Ecdysozoa</taxon>
        <taxon>Arthropoda</taxon>
        <taxon>Chelicerata</taxon>
        <taxon>Arachnida</taxon>
        <taxon>Araneae</taxon>
        <taxon>Araneomorphae</taxon>
        <taxon>Entelegynae</taxon>
        <taxon>Araneoidea</taxon>
        <taxon>Araneidae</taxon>
        <taxon>Caerostris</taxon>
    </lineage>
</organism>
<dbReference type="InterPro" id="IPR029058">
    <property type="entry name" value="AB_hydrolase_fold"/>
</dbReference>
<reference evidence="5 6" key="1">
    <citation type="submission" date="2021-06" db="EMBL/GenBank/DDBJ databases">
        <title>Caerostris darwini draft genome.</title>
        <authorList>
            <person name="Kono N."/>
            <person name="Arakawa K."/>
        </authorList>
    </citation>
    <scope>NUCLEOTIDE SEQUENCE [LARGE SCALE GENOMIC DNA]</scope>
</reference>
<dbReference type="GO" id="GO:0006629">
    <property type="term" value="P:lipid metabolic process"/>
    <property type="evidence" value="ECO:0007669"/>
    <property type="project" value="InterPro"/>
</dbReference>
<dbReference type="EMBL" id="BPLQ01001670">
    <property type="protein sequence ID" value="GIX83796.1"/>
    <property type="molecule type" value="Genomic_DNA"/>
</dbReference>
<dbReference type="PRINTS" id="PR00823">
    <property type="entry name" value="PANCLIPASE"/>
</dbReference>
<evidence type="ECO:0000256" key="1">
    <source>
        <dbReference type="ARBA" id="ARBA00004613"/>
    </source>
</evidence>
<name>A0AAV4NIM0_9ARAC</name>
<feature type="domain" description="Lipase" evidence="4">
    <location>
        <begin position="6"/>
        <end position="93"/>
    </location>
</feature>
<dbReference type="AlphaFoldDB" id="A0AAV4NIM0"/>
<evidence type="ECO:0000256" key="2">
    <source>
        <dbReference type="ARBA" id="ARBA00022525"/>
    </source>
</evidence>
<dbReference type="GO" id="GO:0005576">
    <property type="term" value="C:extracellular region"/>
    <property type="evidence" value="ECO:0007669"/>
    <property type="project" value="UniProtKB-SubCell"/>
</dbReference>
<accession>A0AAV4NIM0</accession>
<keyword evidence="2" id="KW-0964">Secreted</keyword>
<evidence type="ECO:0000313" key="6">
    <source>
        <dbReference type="Proteomes" id="UP001054837"/>
    </source>
</evidence>
<comment type="subcellular location">
    <subcellularLocation>
        <location evidence="1">Secreted</location>
    </subcellularLocation>
</comment>
<keyword evidence="3" id="KW-1015">Disulfide bond</keyword>
<sequence>MDDKDKCMPDIGCFNAGGPFFHPVYRPVSLLPQDRDELATAFLLYTRKSPHFFQFLRAGDVASVLESDFLLETETKVIIPGWIDNMKVSNWMQVYL</sequence>
<evidence type="ECO:0000313" key="5">
    <source>
        <dbReference type="EMBL" id="GIX83796.1"/>
    </source>
</evidence>
<gene>
    <name evidence="5" type="primary">PO11_147</name>
    <name evidence="5" type="ORF">CDAR_610021</name>
</gene>
<evidence type="ECO:0000256" key="3">
    <source>
        <dbReference type="ARBA" id="ARBA00023157"/>
    </source>
</evidence>
<dbReference type="InterPro" id="IPR013818">
    <property type="entry name" value="Lipase"/>
</dbReference>
<evidence type="ECO:0000259" key="4">
    <source>
        <dbReference type="Pfam" id="PF00151"/>
    </source>
</evidence>
<protein>
    <submittedName>
        <fullName evidence="5">Retrovirus-related Pol polyprotein from type-1 retrotransposable element R1</fullName>
    </submittedName>
</protein>
<dbReference type="InterPro" id="IPR002331">
    <property type="entry name" value="Lipase_panc"/>
</dbReference>
<dbReference type="Proteomes" id="UP001054837">
    <property type="component" value="Unassembled WGS sequence"/>
</dbReference>
<dbReference type="Gene3D" id="3.40.50.1820">
    <property type="entry name" value="alpha/beta hydrolase"/>
    <property type="match status" value="1"/>
</dbReference>
<comment type="caution">
    <text evidence="5">The sequence shown here is derived from an EMBL/GenBank/DDBJ whole genome shotgun (WGS) entry which is preliminary data.</text>
</comment>
<keyword evidence="6" id="KW-1185">Reference proteome</keyword>
<dbReference type="Pfam" id="PF00151">
    <property type="entry name" value="Lipase"/>
    <property type="match status" value="1"/>
</dbReference>
<proteinExistence type="predicted"/>
<dbReference type="GO" id="GO:0004806">
    <property type="term" value="F:triacylglycerol lipase activity"/>
    <property type="evidence" value="ECO:0007669"/>
    <property type="project" value="InterPro"/>
</dbReference>